<feature type="transmembrane region" description="Helical" evidence="1">
    <location>
        <begin position="21"/>
        <end position="46"/>
    </location>
</feature>
<keyword evidence="3" id="KW-1185">Reference proteome</keyword>
<evidence type="ECO:0000313" key="3">
    <source>
        <dbReference type="Proteomes" id="UP000265742"/>
    </source>
</evidence>
<reference evidence="3" key="1">
    <citation type="submission" date="2018-09" db="EMBL/GenBank/DDBJ databases">
        <authorList>
            <person name="Kim I."/>
        </authorList>
    </citation>
    <scope>NUCLEOTIDE SEQUENCE [LARGE SCALE GENOMIC DNA]</scope>
    <source>
        <strain evidence="3">DD4a</strain>
    </source>
</reference>
<proteinExistence type="predicted"/>
<dbReference type="AlphaFoldDB" id="A0A3A1U3K5"/>
<feature type="transmembrane region" description="Helical" evidence="1">
    <location>
        <begin position="133"/>
        <end position="151"/>
    </location>
</feature>
<gene>
    <name evidence="2" type="ORF">D1781_06225</name>
</gene>
<protein>
    <submittedName>
        <fullName evidence="2">ABC transporter permease</fullName>
    </submittedName>
</protein>
<feature type="transmembrane region" description="Helical" evidence="1">
    <location>
        <begin position="171"/>
        <end position="193"/>
    </location>
</feature>
<feature type="transmembrane region" description="Helical" evidence="1">
    <location>
        <begin position="448"/>
        <end position="475"/>
    </location>
</feature>
<dbReference type="RefSeq" id="WP_119481334.1">
    <property type="nucleotide sequence ID" value="NZ_QXTG01000001.1"/>
</dbReference>
<feature type="transmembrane region" description="Helical" evidence="1">
    <location>
        <begin position="99"/>
        <end position="127"/>
    </location>
</feature>
<feature type="transmembrane region" description="Helical" evidence="1">
    <location>
        <begin position="374"/>
        <end position="395"/>
    </location>
</feature>
<feature type="transmembrane region" description="Helical" evidence="1">
    <location>
        <begin position="52"/>
        <end position="78"/>
    </location>
</feature>
<keyword evidence="1" id="KW-0812">Transmembrane</keyword>
<feature type="transmembrane region" description="Helical" evidence="1">
    <location>
        <begin position="233"/>
        <end position="253"/>
    </location>
</feature>
<accession>A0A3A1U3K5</accession>
<dbReference type="EMBL" id="QXTG01000001">
    <property type="protein sequence ID" value="RIX30972.1"/>
    <property type="molecule type" value="Genomic_DNA"/>
</dbReference>
<evidence type="ECO:0000256" key="1">
    <source>
        <dbReference type="SAM" id="Phobius"/>
    </source>
</evidence>
<dbReference type="OrthoDB" id="3261041at2"/>
<dbReference type="Proteomes" id="UP000265742">
    <property type="component" value="Unassembled WGS sequence"/>
</dbReference>
<feature type="transmembrane region" description="Helical" evidence="1">
    <location>
        <begin position="303"/>
        <end position="324"/>
    </location>
</feature>
<keyword evidence="1" id="KW-1133">Transmembrane helix</keyword>
<feature type="transmembrane region" description="Helical" evidence="1">
    <location>
        <begin position="199"/>
        <end position="221"/>
    </location>
</feature>
<keyword evidence="1" id="KW-0472">Membrane</keyword>
<name>A0A3A1U3K5_9MICO</name>
<evidence type="ECO:0000313" key="2">
    <source>
        <dbReference type="EMBL" id="RIX30972.1"/>
    </source>
</evidence>
<comment type="caution">
    <text evidence="2">The sequence shown here is derived from an EMBL/GenBank/DDBJ whole genome shotgun (WGS) entry which is preliminary data.</text>
</comment>
<sequence length="522" mass="53058">MTPLLVRLKLRLLANQFRRSPWQVVGLVLAIVYGGGITAMLVAMLVALRFAALPLATSVVVGGGSLAVLAFLIVPVFVGVDDTLDPRRFALFGVERTRLAIALAVAGVVGVPGLALVLVAFATVATWSRNPGAALVALVCVPVIVLTCVLLSRIGAAGAGLLLSTRRSREALAAVFVVAVSLLAPLFVLLTNLDLGRRALTGIGAVVAVLGWTPLGAAWAAPATIAAGSPAGVAQLVVALATLVVLALVWRALVGTALVSTGRQARPQTVAGIGWFGRLPATPRGAIAARATSYWARDVRYRVSAISIPVTPIVLVLVLGLAGVPGDRLALLPVPVIALFLGWATHNDIAYDHTAIWLHVAAGVRGVDDRLGRLAPVLVVGLPLLVIGSFVSAALAGSLLLAAPLIGVSCGLVLAGAGLGGVSSALMPYPVPRPGSSPFQHPNSTGGLAAVVQSVLFLLQLLVAAPAVVLGLLALSGGAGYAWASLAAGLVLGGLVFWWGTVAGGRVFERRGPELLAAALRA</sequence>
<feature type="transmembrane region" description="Helical" evidence="1">
    <location>
        <begin position="481"/>
        <end position="501"/>
    </location>
</feature>
<organism evidence="2 3">
    <name type="scientific">Amnibacterium setariae</name>
    <dbReference type="NCBI Taxonomy" id="2306585"/>
    <lineage>
        <taxon>Bacteria</taxon>
        <taxon>Bacillati</taxon>
        <taxon>Actinomycetota</taxon>
        <taxon>Actinomycetes</taxon>
        <taxon>Micrococcales</taxon>
        <taxon>Microbacteriaceae</taxon>
        <taxon>Amnibacterium</taxon>
    </lineage>
</organism>
<feature type="transmembrane region" description="Helical" evidence="1">
    <location>
        <begin position="401"/>
        <end position="427"/>
    </location>
</feature>